<dbReference type="SUPFAM" id="SSF53474">
    <property type="entry name" value="alpha/beta-Hydrolases"/>
    <property type="match status" value="1"/>
</dbReference>
<keyword evidence="1" id="KW-0325">Glycoprotein</keyword>
<evidence type="ECO:0000256" key="2">
    <source>
        <dbReference type="SAM" id="SignalP"/>
    </source>
</evidence>
<evidence type="ECO:0000256" key="1">
    <source>
        <dbReference type="ARBA" id="ARBA00023180"/>
    </source>
</evidence>
<dbReference type="EMBL" id="VTPC01079775">
    <property type="protein sequence ID" value="KAF2888128.1"/>
    <property type="molecule type" value="Genomic_DNA"/>
</dbReference>
<feature type="non-terminal residue" evidence="4">
    <location>
        <position position="1"/>
    </location>
</feature>
<dbReference type="Gene3D" id="3.40.50.1820">
    <property type="entry name" value="alpha/beta hydrolase"/>
    <property type="match status" value="1"/>
</dbReference>
<keyword evidence="2" id="KW-0732">Signal</keyword>
<reference evidence="4" key="1">
    <citation type="submission" date="2019-08" db="EMBL/GenBank/DDBJ databases">
        <title>The genome of the North American firefly Photinus pyralis.</title>
        <authorList>
            <consortium name="Photinus pyralis genome working group"/>
            <person name="Fallon T.R."/>
            <person name="Sander Lower S.E."/>
            <person name="Weng J.-K."/>
        </authorList>
    </citation>
    <scope>NUCLEOTIDE SEQUENCE</scope>
    <source>
        <strain evidence="4">TRF0915ILg1</strain>
        <tissue evidence="4">Whole body</tissue>
    </source>
</reference>
<accession>A0A8K0CIR8</accession>
<feature type="signal peptide" evidence="2">
    <location>
        <begin position="1"/>
        <end position="17"/>
    </location>
</feature>
<dbReference type="PANTHER" id="PTHR11559">
    <property type="entry name" value="CARBOXYLESTERASE"/>
    <property type="match status" value="1"/>
</dbReference>
<dbReference type="InterPro" id="IPR029058">
    <property type="entry name" value="AB_hydrolase_fold"/>
</dbReference>
<dbReference type="InterPro" id="IPR002018">
    <property type="entry name" value="CarbesteraseB"/>
</dbReference>
<evidence type="ECO:0000313" key="5">
    <source>
        <dbReference type="Proteomes" id="UP000801492"/>
    </source>
</evidence>
<evidence type="ECO:0000313" key="4">
    <source>
        <dbReference type="EMBL" id="KAF2888128.1"/>
    </source>
</evidence>
<dbReference type="PROSITE" id="PS00941">
    <property type="entry name" value="CARBOXYLESTERASE_B_2"/>
    <property type="match status" value="1"/>
</dbReference>
<dbReference type="Pfam" id="PF00135">
    <property type="entry name" value="COesterase"/>
    <property type="match status" value="1"/>
</dbReference>
<organism evidence="4 5">
    <name type="scientific">Ignelater luminosus</name>
    <name type="common">Cucubano</name>
    <name type="synonym">Pyrophorus luminosus</name>
    <dbReference type="NCBI Taxonomy" id="2038154"/>
    <lineage>
        <taxon>Eukaryota</taxon>
        <taxon>Metazoa</taxon>
        <taxon>Ecdysozoa</taxon>
        <taxon>Arthropoda</taxon>
        <taxon>Hexapoda</taxon>
        <taxon>Insecta</taxon>
        <taxon>Pterygota</taxon>
        <taxon>Neoptera</taxon>
        <taxon>Endopterygota</taxon>
        <taxon>Coleoptera</taxon>
        <taxon>Polyphaga</taxon>
        <taxon>Elateriformia</taxon>
        <taxon>Elateroidea</taxon>
        <taxon>Elateridae</taxon>
        <taxon>Agrypninae</taxon>
        <taxon>Pyrophorini</taxon>
        <taxon>Ignelater</taxon>
    </lineage>
</organism>
<sequence>MILFVVLLIQFFVYVTSFPFAEIPQGPLKGQFLKTVNNRTFSSFTGIPYAEPPVGNLRFELARPAKKWNGTFDATKSHPICPQINNLIEGSKVEGDEDCLYLNVYTPK</sequence>
<dbReference type="Proteomes" id="UP000801492">
    <property type="component" value="Unassembled WGS sequence"/>
</dbReference>
<feature type="domain" description="Carboxylesterase type B" evidence="3">
    <location>
        <begin position="20"/>
        <end position="108"/>
    </location>
</feature>
<gene>
    <name evidence="4" type="ORF">ILUMI_18045</name>
</gene>
<dbReference type="OrthoDB" id="6846267at2759"/>
<name>A0A8K0CIR8_IGNLU</name>
<dbReference type="InterPro" id="IPR050309">
    <property type="entry name" value="Type-B_Carboxylest/Lipase"/>
</dbReference>
<feature type="chain" id="PRO_5035466567" description="Carboxylesterase type B domain-containing protein" evidence="2">
    <location>
        <begin position="18"/>
        <end position="108"/>
    </location>
</feature>
<proteinExistence type="predicted"/>
<evidence type="ECO:0000259" key="3">
    <source>
        <dbReference type="Pfam" id="PF00135"/>
    </source>
</evidence>
<keyword evidence="5" id="KW-1185">Reference proteome</keyword>
<protein>
    <recommendedName>
        <fullName evidence="3">Carboxylesterase type B domain-containing protein</fullName>
    </recommendedName>
</protein>
<comment type="caution">
    <text evidence="4">The sequence shown here is derived from an EMBL/GenBank/DDBJ whole genome shotgun (WGS) entry which is preliminary data.</text>
</comment>
<dbReference type="InterPro" id="IPR019819">
    <property type="entry name" value="Carboxylesterase_B_CS"/>
</dbReference>
<dbReference type="AlphaFoldDB" id="A0A8K0CIR8"/>